<evidence type="ECO:0000313" key="2">
    <source>
        <dbReference type="Proteomes" id="UP000053989"/>
    </source>
</evidence>
<dbReference type="AlphaFoldDB" id="A0A0C3DNY8"/>
<gene>
    <name evidence="1" type="ORF">SCLCIDRAFT_1124848</name>
</gene>
<reference evidence="1 2" key="1">
    <citation type="submission" date="2014-04" db="EMBL/GenBank/DDBJ databases">
        <authorList>
            <consortium name="DOE Joint Genome Institute"/>
            <person name="Kuo A."/>
            <person name="Kohler A."/>
            <person name="Nagy L.G."/>
            <person name="Floudas D."/>
            <person name="Copeland A."/>
            <person name="Barry K.W."/>
            <person name="Cichocki N."/>
            <person name="Veneault-Fourrey C."/>
            <person name="LaButti K."/>
            <person name="Lindquist E.A."/>
            <person name="Lipzen A."/>
            <person name="Lundell T."/>
            <person name="Morin E."/>
            <person name="Murat C."/>
            <person name="Sun H."/>
            <person name="Tunlid A."/>
            <person name="Henrissat B."/>
            <person name="Grigoriev I.V."/>
            <person name="Hibbett D.S."/>
            <person name="Martin F."/>
            <person name="Nordberg H.P."/>
            <person name="Cantor M.N."/>
            <person name="Hua S.X."/>
        </authorList>
    </citation>
    <scope>NUCLEOTIDE SEQUENCE [LARGE SCALE GENOMIC DNA]</scope>
    <source>
        <strain evidence="1 2">Foug A</strain>
    </source>
</reference>
<keyword evidence="2" id="KW-1185">Reference proteome</keyword>
<proteinExistence type="predicted"/>
<sequence length="132" mass="15326">MGHRTRPVNGFKMTTREDIQIRIFTGLRQRCCGNFGLNQKWVQNLILHIHMICLLHHHRVATSKLMSVVRYMAHIWSPVGRIAWPMEHWKDAIRRLSNVSTVTTSLYLDPCQRSVAENNAQPHHFSSKISDG</sequence>
<organism evidence="1 2">
    <name type="scientific">Scleroderma citrinum Foug A</name>
    <dbReference type="NCBI Taxonomy" id="1036808"/>
    <lineage>
        <taxon>Eukaryota</taxon>
        <taxon>Fungi</taxon>
        <taxon>Dikarya</taxon>
        <taxon>Basidiomycota</taxon>
        <taxon>Agaricomycotina</taxon>
        <taxon>Agaricomycetes</taxon>
        <taxon>Agaricomycetidae</taxon>
        <taxon>Boletales</taxon>
        <taxon>Sclerodermatineae</taxon>
        <taxon>Sclerodermataceae</taxon>
        <taxon>Scleroderma</taxon>
    </lineage>
</organism>
<dbReference type="InParanoid" id="A0A0C3DNY8"/>
<accession>A0A0C3DNY8</accession>
<dbReference type="EMBL" id="KN822097">
    <property type="protein sequence ID" value="KIM57716.1"/>
    <property type="molecule type" value="Genomic_DNA"/>
</dbReference>
<name>A0A0C3DNY8_9AGAM</name>
<protein>
    <submittedName>
        <fullName evidence="1">Uncharacterized protein</fullName>
    </submittedName>
</protein>
<dbReference type="HOGENOM" id="CLU_1918341_0_0_1"/>
<reference evidence="2" key="2">
    <citation type="submission" date="2015-01" db="EMBL/GenBank/DDBJ databases">
        <title>Evolutionary Origins and Diversification of the Mycorrhizal Mutualists.</title>
        <authorList>
            <consortium name="DOE Joint Genome Institute"/>
            <consortium name="Mycorrhizal Genomics Consortium"/>
            <person name="Kohler A."/>
            <person name="Kuo A."/>
            <person name="Nagy L.G."/>
            <person name="Floudas D."/>
            <person name="Copeland A."/>
            <person name="Barry K.W."/>
            <person name="Cichocki N."/>
            <person name="Veneault-Fourrey C."/>
            <person name="LaButti K."/>
            <person name="Lindquist E.A."/>
            <person name="Lipzen A."/>
            <person name="Lundell T."/>
            <person name="Morin E."/>
            <person name="Murat C."/>
            <person name="Riley R."/>
            <person name="Ohm R."/>
            <person name="Sun H."/>
            <person name="Tunlid A."/>
            <person name="Henrissat B."/>
            <person name="Grigoriev I.V."/>
            <person name="Hibbett D.S."/>
            <person name="Martin F."/>
        </authorList>
    </citation>
    <scope>NUCLEOTIDE SEQUENCE [LARGE SCALE GENOMIC DNA]</scope>
    <source>
        <strain evidence="2">Foug A</strain>
    </source>
</reference>
<evidence type="ECO:0000313" key="1">
    <source>
        <dbReference type="EMBL" id="KIM57716.1"/>
    </source>
</evidence>
<dbReference type="Proteomes" id="UP000053989">
    <property type="component" value="Unassembled WGS sequence"/>
</dbReference>